<proteinExistence type="inferred from homology"/>
<evidence type="ECO:0000313" key="8">
    <source>
        <dbReference type="EMBL" id="PXW77962.1"/>
    </source>
</evidence>
<comment type="similarity">
    <text evidence="1">Belongs to the ATP-dependent AMP-binding enzyme family.</text>
</comment>
<dbReference type="FunFam" id="3.30.300.30:FF:000008">
    <property type="entry name" value="2,3-dihydroxybenzoate-AMP ligase"/>
    <property type="match status" value="1"/>
</dbReference>
<evidence type="ECO:0000256" key="5">
    <source>
        <dbReference type="ARBA" id="ARBA00067668"/>
    </source>
</evidence>
<evidence type="ECO:0000313" key="9">
    <source>
        <dbReference type="Proteomes" id="UP000248014"/>
    </source>
</evidence>
<dbReference type="InterPro" id="IPR045851">
    <property type="entry name" value="AMP-bd_C_sf"/>
</dbReference>
<dbReference type="CDD" id="cd17631">
    <property type="entry name" value="FACL_FadD13-like"/>
    <property type="match status" value="1"/>
</dbReference>
<evidence type="ECO:0000256" key="3">
    <source>
        <dbReference type="ARBA" id="ARBA00051915"/>
    </source>
</evidence>
<name>A0A2V3V805_9SPHN</name>
<organism evidence="8 9">
    <name type="scientific">Blastomonas natatoria</name>
    <dbReference type="NCBI Taxonomy" id="34015"/>
    <lineage>
        <taxon>Bacteria</taxon>
        <taxon>Pseudomonadati</taxon>
        <taxon>Pseudomonadota</taxon>
        <taxon>Alphaproteobacteria</taxon>
        <taxon>Sphingomonadales</taxon>
        <taxon>Sphingomonadaceae</taxon>
        <taxon>Blastomonas</taxon>
    </lineage>
</organism>
<dbReference type="InterPro" id="IPR025110">
    <property type="entry name" value="AMP-bd_C"/>
</dbReference>
<sequence length="519" mass="55798">MSMIAEMVARGAAATPQKTALIQDDEALDYATLHDLTRRCVAALKASGIGKGDRVAFLGLNHIDYVILLIAALRLGAVTVAVNWRLVPREIAYIVQDAGARLLLTQSAVLDNALAVRGEAGLETILLSDGAFEGRHDFRTWLQGFAADDSVAALDPADVAVQLYTSGTTGHPKGALLTHGSLTASLSQGRKIGEDWAAWWPSDVSLVAMPLFHIGGTAWVMQTLNGGGTGVILAQPDIAAIIATVQQHGITKMFAVPAVLNMILNHPDAAGADFSSMRVLPYGASPIPLDVLSRSMQMFPNAEFVQMYGATETSGTIVYLPPEDHDVAGTPRMKGCGKPFPDVELRIVGEDGQDRAPGEVGEVWVRAPLVMAGYHNLPEANASAFVQGWYRTGDAAYRDADGYLYLYDRVKDMIVSGGENIYPAEVENALHHHPAVRDCAVIGVPDPRWGEAVKAIVVLKDGEAVEADALIAFARTHIAGFKCPKSVDFVSELPRNPSGKIFKKELRKLYWQEGERQIG</sequence>
<evidence type="ECO:0000256" key="2">
    <source>
        <dbReference type="ARBA" id="ARBA00022598"/>
    </source>
</evidence>
<keyword evidence="2" id="KW-0436">Ligase</keyword>
<dbReference type="NCBIfam" id="NF004837">
    <property type="entry name" value="PRK06187.1"/>
    <property type="match status" value="1"/>
</dbReference>
<accession>A0A2V3V805</accession>
<dbReference type="Pfam" id="PF13193">
    <property type="entry name" value="AMP-binding_C"/>
    <property type="match status" value="1"/>
</dbReference>
<reference evidence="8 9" key="1">
    <citation type="submission" date="2018-05" db="EMBL/GenBank/DDBJ databases">
        <title>Genomic Encyclopedia of Type Strains, Phase IV (KMG-IV): sequencing the most valuable type-strain genomes for metagenomic binning, comparative biology and taxonomic classification.</title>
        <authorList>
            <person name="Goeker M."/>
        </authorList>
    </citation>
    <scope>NUCLEOTIDE SEQUENCE [LARGE SCALE GENOMIC DNA]</scope>
    <source>
        <strain evidence="8 9">DSM 3183</strain>
    </source>
</reference>
<dbReference type="GO" id="GO:0006631">
    <property type="term" value="P:fatty acid metabolic process"/>
    <property type="evidence" value="ECO:0007669"/>
    <property type="project" value="TreeGrafter"/>
</dbReference>
<comment type="catalytic activity">
    <reaction evidence="3">
        <text>3-(methylsulfanyl)propanoate + ATP + CoA = 3-(methylsulfanyl)propanoyl-CoA + AMP + diphosphate</text>
        <dbReference type="Rhea" id="RHEA:43052"/>
        <dbReference type="ChEBI" id="CHEBI:30616"/>
        <dbReference type="ChEBI" id="CHEBI:33019"/>
        <dbReference type="ChEBI" id="CHEBI:49016"/>
        <dbReference type="ChEBI" id="CHEBI:57287"/>
        <dbReference type="ChEBI" id="CHEBI:82815"/>
        <dbReference type="ChEBI" id="CHEBI:456215"/>
        <dbReference type="EC" id="6.2.1.44"/>
    </reaction>
    <physiologicalReaction direction="left-to-right" evidence="3">
        <dbReference type="Rhea" id="RHEA:43053"/>
    </physiologicalReaction>
</comment>
<dbReference type="Gene3D" id="3.30.300.30">
    <property type="match status" value="1"/>
</dbReference>
<evidence type="ECO:0000259" key="6">
    <source>
        <dbReference type="Pfam" id="PF00501"/>
    </source>
</evidence>
<dbReference type="PANTHER" id="PTHR43201">
    <property type="entry name" value="ACYL-COA SYNTHETASE"/>
    <property type="match status" value="1"/>
</dbReference>
<dbReference type="PANTHER" id="PTHR43201:SF32">
    <property type="entry name" value="2-SUCCINYLBENZOATE--COA LIGASE, CHLOROPLASTIC_PEROXISOMAL"/>
    <property type="match status" value="1"/>
</dbReference>
<comment type="caution">
    <text evidence="8">The sequence shown here is derived from an EMBL/GenBank/DDBJ whole genome shotgun (WGS) entry which is preliminary data.</text>
</comment>
<gene>
    <name evidence="8" type="ORF">C7451_10367</name>
</gene>
<evidence type="ECO:0000256" key="1">
    <source>
        <dbReference type="ARBA" id="ARBA00006432"/>
    </source>
</evidence>
<dbReference type="EMBL" id="QJJM01000003">
    <property type="protein sequence ID" value="PXW77962.1"/>
    <property type="molecule type" value="Genomic_DNA"/>
</dbReference>
<dbReference type="InterPro" id="IPR042099">
    <property type="entry name" value="ANL_N_sf"/>
</dbReference>
<dbReference type="Pfam" id="PF00501">
    <property type="entry name" value="AMP-binding"/>
    <property type="match status" value="1"/>
</dbReference>
<dbReference type="Gene3D" id="3.40.50.12780">
    <property type="entry name" value="N-terminal domain of ligase-like"/>
    <property type="match status" value="1"/>
</dbReference>
<feature type="domain" description="AMP-binding enzyme C-terminal" evidence="7">
    <location>
        <begin position="425"/>
        <end position="500"/>
    </location>
</feature>
<protein>
    <recommendedName>
        <fullName evidence="5">3-methylmercaptopropionyl-CoA ligase</fullName>
        <ecNumber evidence="4">6.2.1.44</ecNumber>
    </recommendedName>
</protein>
<feature type="domain" description="AMP-dependent synthetase/ligase" evidence="6">
    <location>
        <begin position="10"/>
        <end position="375"/>
    </location>
</feature>
<dbReference type="AlphaFoldDB" id="A0A2V3V805"/>
<dbReference type="OrthoDB" id="9803968at2"/>
<dbReference type="EC" id="6.2.1.44" evidence="4"/>
<dbReference type="GO" id="GO:0031956">
    <property type="term" value="F:medium-chain fatty acid-CoA ligase activity"/>
    <property type="evidence" value="ECO:0007669"/>
    <property type="project" value="TreeGrafter"/>
</dbReference>
<dbReference type="Proteomes" id="UP000248014">
    <property type="component" value="Unassembled WGS sequence"/>
</dbReference>
<dbReference type="RefSeq" id="WP_110297788.1">
    <property type="nucleotide sequence ID" value="NZ_QJJM01000003.1"/>
</dbReference>
<evidence type="ECO:0000256" key="4">
    <source>
        <dbReference type="ARBA" id="ARBA00066616"/>
    </source>
</evidence>
<dbReference type="InterPro" id="IPR000873">
    <property type="entry name" value="AMP-dep_synth/lig_dom"/>
</dbReference>
<keyword evidence="9" id="KW-1185">Reference proteome</keyword>
<dbReference type="SUPFAM" id="SSF56801">
    <property type="entry name" value="Acetyl-CoA synthetase-like"/>
    <property type="match status" value="1"/>
</dbReference>
<evidence type="ECO:0000259" key="7">
    <source>
        <dbReference type="Pfam" id="PF13193"/>
    </source>
</evidence>